<organism evidence="1 2">
    <name type="scientific">Cupriavidus malaysiensis</name>
    <dbReference type="NCBI Taxonomy" id="367825"/>
    <lineage>
        <taxon>Bacteria</taxon>
        <taxon>Pseudomonadati</taxon>
        <taxon>Pseudomonadota</taxon>
        <taxon>Betaproteobacteria</taxon>
        <taxon>Burkholderiales</taxon>
        <taxon>Burkholderiaceae</taxon>
        <taxon>Cupriavidus</taxon>
    </lineage>
</organism>
<evidence type="ECO:0000313" key="2">
    <source>
        <dbReference type="Proteomes" id="UP000177515"/>
    </source>
</evidence>
<protein>
    <submittedName>
        <fullName evidence="1">Phage tail protein</fullName>
    </submittedName>
</protein>
<accession>A0ABN4TLE0</accession>
<reference evidence="1 2" key="1">
    <citation type="submission" date="2016-10" db="EMBL/GenBank/DDBJ databases">
        <title>Complete genome sequences of three Cupriavidus strains isolated from various Malaysian environments.</title>
        <authorList>
            <person name="Abdullah A.A.-A."/>
            <person name="Shafie N.A.H."/>
            <person name="Lau N.S."/>
        </authorList>
    </citation>
    <scope>NUCLEOTIDE SEQUENCE [LARGE SCALE GENOMIC DNA]</scope>
    <source>
        <strain evidence="1 2">USMAA1020</strain>
    </source>
</reference>
<proteinExistence type="predicted"/>
<dbReference type="Proteomes" id="UP000177515">
    <property type="component" value="Chromosome 1"/>
</dbReference>
<name>A0ABN4TLE0_9BURK</name>
<sequence>MNNAVASATVALTADEIIVETALGGARYCLPNFNKTINLAATGAGGMDTGTAPAYGYVALYAIYNPSTGASALLAVNATSAVAPSVYGGANMPTGYTASALVSVWPVDGNGKLVAGAQLDREVWIPEVAILTTSTVASTPTSVSVSTIVPPNARAVRGTMVVNNNTVNGGSNASFVGNAQSVGSIRIGTTAPASGAGAAYSFSGLPILVSQTIYYTLTNVSGSGTLYGFISGYSI</sequence>
<evidence type="ECO:0000313" key="1">
    <source>
        <dbReference type="EMBL" id="AOZ08152.1"/>
    </source>
</evidence>
<dbReference type="EMBL" id="CP017754">
    <property type="protein sequence ID" value="AOZ08152.1"/>
    <property type="molecule type" value="Genomic_DNA"/>
</dbReference>
<keyword evidence="2" id="KW-1185">Reference proteome</keyword>
<gene>
    <name evidence="1" type="ORF">BKK80_13360</name>
</gene>